<feature type="non-terminal residue" evidence="1">
    <location>
        <position position="73"/>
    </location>
</feature>
<dbReference type="Proteomes" id="UP000518904">
    <property type="component" value="Unassembled WGS sequence"/>
</dbReference>
<evidence type="ECO:0000313" key="1">
    <source>
        <dbReference type="EMBL" id="NMU84791.1"/>
    </source>
</evidence>
<dbReference type="AlphaFoldDB" id="A0A7Y0SJW5"/>
<dbReference type="EMBL" id="JABCLB010002146">
    <property type="protein sequence ID" value="NMU84791.1"/>
    <property type="molecule type" value="Genomic_DNA"/>
</dbReference>
<accession>A0A7Y0SJW5</accession>
<protein>
    <submittedName>
        <fullName evidence="1">Uncharacterized protein</fullName>
    </submittedName>
</protein>
<reference evidence="1 2" key="1">
    <citation type="submission" date="2020-04" db="EMBL/GenBank/DDBJ databases">
        <title>Whole-genome sequencing of Vibrio spp. from China reveals different genetic environments of blaCTX-M-14 among diverse lineages.</title>
        <authorList>
            <person name="Zheng Z."/>
            <person name="Ye L."/>
            <person name="Chen S."/>
        </authorList>
    </citation>
    <scope>NUCLEOTIDE SEQUENCE [LARGE SCALE GENOMIC DNA]</scope>
    <source>
        <strain evidence="1 2">Vb0551</strain>
    </source>
</reference>
<sequence>MNTLEQLVNQRVLEEGLKKAKPLAAQMGLESVPDEMLEMICPNLNYSGQFTPALYARFQSVKRLLKELSEQTS</sequence>
<evidence type="ECO:0000313" key="2">
    <source>
        <dbReference type="Proteomes" id="UP000518904"/>
    </source>
</evidence>
<proteinExistence type="predicted"/>
<comment type="caution">
    <text evidence="1">The sequence shown here is derived from an EMBL/GenBank/DDBJ whole genome shotgun (WGS) entry which is preliminary data.</text>
</comment>
<name>A0A7Y0SJW5_VIBPH</name>
<gene>
    <name evidence="1" type="ORF">HKB16_18170</name>
</gene>
<organism evidence="1 2">
    <name type="scientific">Vibrio parahaemolyticus</name>
    <dbReference type="NCBI Taxonomy" id="670"/>
    <lineage>
        <taxon>Bacteria</taxon>
        <taxon>Pseudomonadati</taxon>
        <taxon>Pseudomonadota</taxon>
        <taxon>Gammaproteobacteria</taxon>
        <taxon>Vibrionales</taxon>
        <taxon>Vibrionaceae</taxon>
        <taxon>Vibrio</taxon>
    </lineage>
</organism>